<dbReference type="RefSeq" id="WP_040071404.1">
    <property type="nucleotide sequence ID" value="NZ_JXDG01000064.1"/>
</dbReference>
<dbReference type="STRING" id="226910.UCMB321_5074"/>
<evidence type="ECO:0000313" key="2">
    <source>
        <dbReference type="Proteomes" id="UP000031535"/>
    </source>
</evidence>
<accession>A0A0C2ERN6</accession>
<comment type="caution">
    <text evidence="1">The sequence shown here is derived from an EMBL/GenBank/DDBJ whole genome shotgun (WGS) entry which is preliminary data.</text>
</comment>
<dbReference type="PATRIC" id="fig|226910.6.peg.5063"/>
<proteinExistence type="predicted"/>
<dbReference type="InterPro" id="IPR038712">
    <property type="entry name" value="PixA-like_sf"/>
</dbReference>
<protein>
    <recommendedName>
        <fullName evidence="3">Inclusion body protein</fullName>
    </recommendedName>
</protein>
<dbReference type="EMBL" id="JXDG01000064">
    <property type="protein sequence ID" value="KIH81278.1"/>
    <property type="molecule type" value="Genomic_DNA"/>
</dbReference>
<dbReference type="Gene3D" id="2.60.40.3910">
    <property type="entry name" value="Inclusion body protein"/>
    <property type="match status" value="1"/>
</dbReference>
<reference evidence="1 2" key="1">
    <citation type="submission" date="2015-01" db="EMBL/GenBank/DDBJ databases">
        <title>Complete genome of Pseudomonas batumici UCM B-321 producer of the batumin antibiotic with strong antistaphilococcal and potential anticancer activity.</title>
        <authorList>
            <person name="Klochko V.V."/>
            <person name="Zelena L.B."/>
            <person name="Elena K.A."/>
            <person name="Reva O.N."/>
        </authorList>
    </citation>
    <scope>NUCLEOTIDE SEQUENCE [LARGE SCALE GENOMIC DNA]</scope>
    <source>
        <strain evidence="1 2">UCM B-321</strain>
    </source>
</reference>
<gene>
    <name evidence="1" type="ORF">UCMB321_5074</name>
</gene>
<dbReference type="Pfam" id="PF12306">
    <property type="entry name" value="PixA"/>
    <property type="match status" value="1"/>
</dbReference>
<organism evidence="1 2">
    <name type="scientific">Pseudomonas batumici</name>
    <dbReference type="NCBI Taxonomy" id="226910"/>
    <lineage>
        <taxon>Bacteria</taxon>
        <taxon>Pseudomonadati</taxon>
        <taxon>Pseudomonadota</taxon>
        <taxon>Gammaproteobacteria</taxon>
        <taxon>Pseudomonadales</taxon>
        <taxon>Pseudomonadaceae</taxon>
        <taxon>Pseudomonas</taxon>
    </lineage>
</organism>
<dbReference type="Proteomes" id="UP000031535">
    <property type="component" value="Unassembled WGS sequence"/>
</dbReference>
<dbReference type="InterPro" id="IPR021087">
    <property type="entry name" value="Uncharacterised_PixA/AidA"/>
</dbReference>
<evidence type="ECO:0000313" key="1">
    <source>
        <dbReference type="EMBL" id="KIH81278.1"/>
    </source>
</evidence>
<name>A0A0C2ERN6_9PSED</name>
<dbReference type="OrthoDB" id="9781890at2"/>
<dbReference type="AlphaFoldDB" id="A0A0C2ERN6"/>
<keyword evidence="2" id="KW-1185">Reference proteome</keyword>
<sequence>MPQDSFDRHLLFILDSETLLANHPTPSVSADSPTATQARHLFIQGGRPEHWQGPDRQPFSFSAQPGDNLHIRCAPIALRGENLFFVHDLQVLDNAILAPAKASTRPGVRLPRPRFDNPLELETEMADDYFWESRLNAHGRTGVDLRFALLKNDGSILGYFSMALELDFQP</sequence>
<evidence type="ECO:0008006" key="3">
    <source>
        <dbReference type="Google" id="ProtNLM"/>
    </source>
</evidence>